<proteinExistence type="predicted"/>
<dbReference type="VEuPathDB" id="VectorBase:PPAI005407"/>
<dbReference type="Proteomes" id="UP000092462">
    <property type="component" value="Unassembled WGS sequence"/>
</dbReference>
<keyword evidence="2" id="KW-1185">Reference proteome</keyword>
<protein>
    <submittedName>
        <fullName evidence="1">Uncharacterized protein</fullName>
    </submittedName>
</protein>
<name>A0A1B0DC68_PHLPP</name>
<dbReference type="EnsemblMetazoa" id="PPAI005407-RA">
    <property type="protein sequence ID" value="PPAI005407-PA"/>
    <property type="gene ID" value="PPAI005407"/>
</dbReference>
<reference evidence="1" key="1">
    <citation type="submission" date="2022-08" db="UniProtKB">
        <authorList>
            <consortium name="EnsemblMetazoa"/>
        </authorList>
    </citation>
    <scope>IDENTIFICATION</scope>
    <source>
        <strain evidence="1">Israel</strain>
    </source>
</reference>
<dbReference type="AlphaFoldDB" id="A0A1B0DC68"/>
<dbReference type="EMBL" id="AJVK01013928">
    <property type="status" value="NOT_ANNOTATED_CDS"/>
    <property type="molecule type" value="Genomic_DNA"/>
</dbReference>
<accession>A0A1B0DC68</accession>
<evidence type="ECO:0000313" key="2">
    <source>
        <dbReference type="Proteomes" id="UP000092462"/>
    </source>
</evidence>
<sequence length="85" mass="9984">MDDDQQFCLRWNNHQSTLISVFDTLLENGTKYAAMAIKFEGQDNVTNYYVIPARITGRRQERKPPERDRQCENVEKAKECAIMRS</sequence>
<organism evidence="1 2">
    <name type="scientific">Phlebotomus papatasi</name>
    <name type="common">Sandfly</name>
    <dbReference type="NCBI Taxonomy" id="29031"/>
    <lineage>
        <taxon>Eukaryota</taxon>
        <taxon>Metazoa</taxon>
        <taxon>Ecdysozoa</taxon>
        <taxon>Arthropoda</taxon>
        <taxon>Hexapoda</taxon>
        <taxon>Insecta</taxon>
        <taxon>Pterygota</taxon>
        <taxon>Neoptera</taxon>
        <taxon>Endopterygota</taxon>
        <taxon>Diptera</taxon>
        <taxon>Nematocera</taxon>
        <taxon>Psychodoidea</taxon>
        <taxon>Psychodidae</taxon>
        <taxon>Phlebotomus</taxon>
        <taxon>Phlebotomus</taxon>
    </lineage>
</organism>
<evidence type="ECO:0000313" key="1">
    <source>
        <dbReference type="EnsemblMetazoa" id="PPAI005407-PA"/>
    </source>
</evidence>